<keyword evidence="4" id="KW-1185">Reference proteome</keyword>
<sequence length="352" mass="38459">MPVTKPLAPPATPTRSRCARWNPCSKPTPPAPLSPRSTEGVPALDASTLQALSYSLSPFPEPVAPPLLGDYLRYYHLDALAGSRASHCIGTVTSGDFSLAAQRWLHPGASHNLLLLHGYFDHAGLFGKLVDYGLSRNCNVLVFDLPGHGLSSGRPAAIDTFDHYGDSIAAVLAAVDLPELPLWVMAQSTGAAALMNFSRRHAWPFTETVLLAPLLRPAKWGQVRLAHSLLHHFVDSVPRRFAVNSSDAEFLAFLQEDPLQPRRIPVNWVGALKDWLARLPLQDLGVGPALIVQGDRDTTVDWQYNLPQMSRLFPGCHIQQVPGAGHHLANESAELRQRYLRAVDRYVGLAPA</sequence>
<dbReference type="Gene3D" id="3.40.50.1820">
    <property type="entry name" value="alpha/beta hydrolase"/>
    <property type="match status" value="1"/>
</dbReference>
<feature type="domain" description="Serine aminopeptidase S33" evidence="2">
    <location>
        <begin position="112"/>
        <end position="332"/>
    </location>
</feature>
<gene>
    <name evidence="3" type="ORF">FVW59_07375</name>
</gene>
<dbReference type="Pfam" id="PF12146">
    <property type="entry name" value="Hydrolase_4"/>
    <property type="match status" value="1"/>
</dbReference>
<proteinExistence type="predicted"/>
<dbReference type="AlphaFoldDB" id="A0A5C8ZXF0"/>
<dbReference type="SUPFAM" id="SSF53474">
    <property type="entry name" value="alpha/beta-Hydrolases"/>
    <property type="match status" value="1"/>
</dbReference>
<dbReference type="OrthoDB" id="5614837at2"/>
<reference evidence="3 4" key="1">
    <citation type="submission" date="2019-08" db="EMBL/GenBank/DDBJ databases">
        <title>Parahaliea maris sp. nov., isolated from the surface seawater.</title>
        <authorList>
            <person name="Liu Y."/>
        </authorList>
    </citation>
    <scope>NUCLEOTIDE SEQUENCE [LARGE SCALE GENOMIC DNA]</scope>
    <source>
        <strain evidence="3 4">S2-26</strain>
    </source>
</reference>
<evidence type="ECO:0000313" key="4">
    <source>
        <dbReference type="Proteomes" id="UP000321933"/>
    </source>
</evidence>
<evidence type="ECO:0000259" key="2">
    <source>
        <dbReference type="Pfam" id="PF12146"/>
    </source>
</evidence>
<dbReference type="InterPro" id="IPR029058">
    <property type="entry name" value="AB_hydrolase_fold"/>
</dbReference>
<evidence type="ECO:0000256" key="1">
    <source>
        <dbReference type="SAM" id="MobiDB-lite"/>
    </source>
</evidence>
<feature type="region of interest" description="Disordered" evidence="1">
    <location>
        <begin position="1"/>
        <end position="40"/>
    </location>
</feature>
<accession>A0A5C8ZXF0</accession>
<dbReference type="InterPro" id="IPR051044">
    <property type="entry name" value="MAG_DAG_Lipase"/>
</dbReference>
<dbReference type="PANTHER" id="PTHR11614">
    <property type="entry name" value="PHOSPHOLIPASE-RELATED"/>
    <property type="match status" value="1"/>
</dbReference>
<evidence type="ECO:0000313" key="3">
    <source>
        <dbReference type="EMBL" id="TXS92240.1"/>
    </source>
</evidence>
<dbReference type="Proteomes" id="UP000321933">
    <property type="component" value="Unassembled WGS sequence"/>
</dbReference>
<dbReference type="EMBL" id="VRYZ01000003">
    <property type="protein sequence ID" value="TXS92240.1"/>
    <property type="molecule type" value="Genomic_DNA"/>
</dbReference>
<protein>
    <submittedName>
        <fullName evidence="3">Alpha/beta hydrolase</fullName>
    </submittedName>
</protein>
<organism evidence="3 4">
    <name type="scientific">Parahaliea aestuarii</name>
    <dbReference type="NCBI Taxonomy" id="1852021"/>
    <lineage>
        <taxon>Bacteria</taxon>
        <taxon>Pseudomonadati</taxon>
        <taxon>Pseudomonadota</taxon>
        <taxon>Gammaproteobacteria</taxon>
        <taxon>Cellvibrionales</taxon>
        <taxon>Halieaceae</taxon>
        <taxon>Parahaliea</taxon>
    </lineage>
</organism>
<dbReference type="GO" id="GO:0016787">
    <property type="term" value="F:hydrolase activity"/>
    <property type="evidence" value="ECO:0007669"/>
    <property type="project" value="UniProtKB-KW"/>
</dbReference>
<name>A0A5C8ZXF0_9GAMM</name>
<dbReference type="InterPro" id="IPR022742">
    <property type="entry name" value="Hydrolase_4"/>
</dbReference>
<keyword evidence="3" id="KW-0378">Hydrolase</keyword>
<comment type="caution">
    <text evidence="3">The sequence shown here is derived from an EMBL/GenBank/DDBJ whole genome shotgun (WGS) entry which is preliminary data.</text>
</comment>